<dbReference type="SMART" id="SM01294">
    <property type="entry name" value="PKS_PP_betabranch"/>
    <property type="match status" value="1"/>
</dbReference>
<feature type="region of interest" description="Disordered" evidence="4">
    <location>
        <begin position="4667"/>
        <end position="4687"/>
    </location>
</feature>
<dbReference type="PROSITE" id="PS50075">
    <property type="entry name" value="CARRIER"/>
    <property type="match status" value="4"/>
</dbReference>
<dbReference type="Gene3D" id="3.40.50.12780">
    <property type="entry name" value="N-terminal domain of ligase-like"/>
    <property type="match status" value="3"/>
</dbReference>
<accession>A0ABR3Z7B9</accession>
<dbReference type="Gene3D" id="1.10.1200.10">
    <property type="entry name" value="ACP-like"/>
    <property type="match status" value="5"/>
</dbReference>
<feature type="region of interest" description="Disordered" evidence="4">
    <location>
        <begin position="4571"/>
        <end position="4596"/>
    </location>
</feature>
<dbReference type="Pfam" id="PF00501">
    <property type="entry name" value="AMP-binding"/>
    <property type="match status" value="3"/>
</dbReference>
<feature type="compositionally biased region" description="Polar residues" evidence="4">
    <location>
        <begin position="4674"/>
        <end position="4687"/>
    </location>
</feature>
<dbReference type="InterPro" id="IPR020845">
    <property type="entry name" value="AMP-binding_CS"/>
</dbReference>
<comment type="caution">
    <text evidence="6">The sequence shown here is derived from an EMBL/GenBank/DDBJ whole genome shotgun (WGS) entry which is preliminary data.</text>
</comment>
<evidence type="ECO:0000256" key="4">
    <source>
        <dbReference type="SAM" id="MobiDB-lite"/>
    </source>
</evidence>
<dbReference type="InterPro" id="IPR042099">
    <property type="entry name" value="ANL_N_sf"/>
</dbReference>
<dbReference type="SMART" id="SM00823">
    <property type="entry name" value="PKS_PP"/>
    <property type="match status" value="5"/>
</dbReference>
<dbReference type="NCBIfam" id="TIGR01733">
    <property type="entry name" value="AA-adenyl-dom"/>
    <property type="match status" value="2"/>
</dbReference>
<feature type="region of interest" description="Disordered" evidence="4">
    <location>
        <begin position="3974"/>
        <end position="3994"/>
    </location>
</feature>
<feature type="compositionally biased region" description="Low complexity" evidence="4">
    <location>
        <begin position="2353"/>
        <end position="2363"/>
    </location>
</feature>
<dbReference type="NCBIfam" id="NF003417">
    <property type="entry name" value="PRK04813.1"/>
    <property type="match status" value="3"/>
</dbReference>
<dbReference type="InterPro" id="IPR045851">
    <property type="entry name" value="AMP-bd_C_sf"/>
</dbReference>
<evidence type="ECO:0000256" key="1">
    <source>
        <dbReference type="ARBA" id="ARBA00022450"/>
    </source>
</evidence>
<dbReference type="Pfam" id="PF00550">
    <property type="entry name" value="PP-binding"/>
    <property type="match status" value="6"/>
</dbReference>
<dbReference type="InterPro" id="IPR000873">
    <property type="entry name" value="AMP-dep_synth/lig_dom"/>
</dbReference>
<name>A0ABR3Z7B9_9PEZI</name>
<feature type="domain" description="Carrier" evidence="5">
    <location>
        <begin position="4001"/>
        <end position="4074"/>
    </location>
</feature>
<keyword evidence="2" id="KW-0597">Phosphoprotein</keyword>
<dbReference type="Proteomes" id="UP001583186">
    <property type="component" value="Unassembled WGS sequence"/>
</dbReference>
<evidence type="ECO:0000256" key="3">
    <source>
        <dbReference type="ARBA" id="ARBA00022598"/>
    </source>
</evidence>
<dbReference type="InterPro" id="IPR036736">
    <property type="entry name" value="ACP-like_sf"/>
</dbReference>
<proteinExistence type="predicted"/>
<dbReference type="SUPFAM" id="SSF52777">
    <property type="entry name" value="CoA-dependent acyltransferases"/>
    <property type="match status" value="12"/>
</dbReference>
<evidence type="ECO:0000259" key="5">
    <source>
        <dbReference type="PROSITE" id="PS50075"/>
    </source>
</evidence>
<dbReference type="Gene3D" id="3.30.559.10">
    <property type="entry name" value="Chloramphenicol acetyltransferase-like domain"/>
    <property type="match status" value="6"/>
</dbReference>
<dbReference type="SUPFAM" id="SSF56801">
    <property type="entry name" value="Acetyl-CoA synthetase-like"/>
    <property type="match status" value="3"/>
</dbReference>
<dbReference type="InterPro" id="IPR001242">
    <property type="entry name" value="Condensation_dom"/>
</dbReference>
<feature type="region of interest" description="Disordered" evidence="4">
    <location>
        <begin position="36"/>
        <end position="68"/>
    </location>
</feature>
<dbReference type="InterPro" id="IPR006162">
    <property type="entry name" value="Ppantetheine_attach_site"/>
</dbReference>
<feature type="domain" description="Carrier" evidence="5">
    <location>
        <begin position="1684"/>
        <end position="1762"/>
    </location>
</feature>
<gene>
    <name evidence="6" type="ORF">Sste5346_005235</name>
</gene>
<feature type="domain" description="Carrier" evidence="5">
    <location>
        <begin position="4596"/>
        <end position="4671"/>
    </location>
</feature>
<dbReference type="InterPro" id="IPR020806">
    <property type="entry name" value="PKS_PP-bd"/>
</dbReference>
<feature type="compositionally biased region" description="Low complexity" evidence="4">
    <location>
        <begin position="3976"/>
        <end position="3989"/>
    </location>
</feature>
<dbReference type="PANTHER" id="PTHR45527">
    <property type="entry name" value="NONRIBOSOMAL PEPTIDE SYNTHETASE"/>
    <property type="match status" value="1"/>
</dbReference>
<dbReference type="Gene3D" id="3.30.300.30">
    <property type="match status" value="3"/>
</dbReference>
<dbReference type="InterPro" id="IPR009081">
    <property type="entry name" value="PP-bd_ACP"/>
</dbReference>
<dbReference type="SUPFAM" id="SSF47336">
    <property type="entry name" value="ACP-like"/>
    <property type="match status" value="4"/>
</dbReference>
<keyword evidence="7" id="KW-1185">Reference proteome</keyword>
<keyword evidence="1" id="KW-0596">Phosphopantetheine</keyword>
<dbReference type="Pfam" id="PF00668">
    <property type="entry name" value="Condensation"/>
    <property type="match status" value="6"/>
</dbReference>
<feature type="compositionally biased region" description="Polar residues" evidence="4">
    <location>
        <begin position="2335"/>
        <end position="2352"/>
    </location>
</feature>
<evidence type="ECO:0000313" key="6">
    <source>
        <dbReference type="EMBL" id="KAL1895429.1"/>
    </source>
</evidence>
<feature type="compositionally biased region" description="Polar residues" evidence="4">
    <location>
        <begin position="4585"/>
        <end position="4594"/>
    </location>
</feature>
<dbReference type="PROSITE" id="PS00455">
    <property type="entry name" value="AMP_BINDING"/>
    <property type="match status" value="2"/>
</dbReference>
<protein>
    <submittedName>
        <fullName evidence="6">NRPS protein</fullName>
    </submittedName>
</protein>
<organism evidence="6 7">
    <name type="scientific">Sporothrix stenoceras</name>
    <dbReference type="NCBI Taxonomy" id="5173"/>
    <lineage>
        <taxon>Eukaryota</taxon>
        <taxon>Fungi</taxon>
        <taxon>Dikarya</taxon>
        <taxon>Ascomycota</taxon>
        <taxon>Pezizomycotina</taxon>
        <taxon>Sordariomycetes</taxon>
        <taxon>Sordariomycetidae</taxon>
        <taxon>Ophiostomatales</taxon>
        <taxon>Ophiostomataceae</taxon>
        <taxon>Sporothrix</taxon>
    </lineage>
</organism>
<sequence>MAEAKQLSILNPEPRKLPGPLLLHLLVTGAGIDDDTISALPSDQNETSASPADPAPQPQPPALDYRAPDGTHVTISYPELHIIASILAAEILQRLPAAVSDVSAESSASAPKELVVPVLIPQAPELYVSLLGILKAGGAFCPIQLDAPPDRIRFILGDVGADVVLTTSAMAAKLPTDVKESLQVILVDEMHLFDGPDKQPPPAPEHPVSTRKAVGPDDLAYVMYTSGSTGTPKGVGVPHGAATQSLLSHDRHVPSFNRFLQFAAPTFDVSVFEIFFPWFRGATLVCCSRAEMLDDLPAVITSLDVDACELTPTVAGSLLQSRANAPGLRLLLTIGEMLTEPVIREFGAGQDQTSILWAMYGPTEAAIHCTLQPALDGAASVQNIGFPLDTVSSYILAIPGEDGDRTDKDASGDPRIVSLGEVGELAVGGYQLARGYINRPEQTTAAFIDTKQYGRLYRTGDKARITEDGILECSGRLAGGQVKLRGQRIELGEVEQAVLRTNGCLGSAAAVINGILVAFCDVGPKAFPEAASSGLEEAILESCKSWLPRFMIPGDIVLMPDFPRLASGKVDRKRLSSEYAESNTHQATEAPQTEFKDDLNRRIHDIAKSVLSSTINSTTSLAAAGLDSLKAIQFAASIRNSGFSHVSAVDVLESKTLAALHARIQLFAPQELASMETQAQNHIIGTAALFADNALVRDHLKLEDIEHVVECMPIQASMLAETFVDPRAYCNWVEFGFRKNYSPEKIVQALSFHIAQNEALRTSFVQYEGRFVQVVRHKELDDQIQTVQQLQREFQLETEEKLLMPFYVEIEEAENVDQTEETCVVLHMHHAMYDGWSLDLLRRDLNSYLRGDSITSTVNSYSSVVQYHHSITTSQRNAAERYWAETLNGFQPSALPELNPRRDITGQVLTQETTLSTADGVPVDKAQLDRVANAVGCSIQTLFQAALAWLWSGLVGSPDVVMGTVTSGRTISVDGIMNIMGPCLQTVPLRADLSRMRTIRDLLSNIHASNRALLAHTFLPLPEIKKIAGIRPGQPLYDILFVYQESMYSHGDGDELVREIDHKDYLETKLLWEVEPSSHKFHIKTTFYADAFPAAQVEKLMEQYAAVFQYMVANIDEAISAVYSDIPTTLQSRHNLNYRSFNGCPDLAQLVQESAKRAPDRPAVCFATSFKEGEKNGGGSFECTILTFDELNRLANRIARCLRQSLSVKTGDTVAIIVDKSPLLYAGILGILKAGCAYLPLLTTTPLARIQTFLEQAGVRCTLSGTKSTSDVSNPNLCPVFDLETADLSLYSDANFDESEAIPVDPARIANIVYTSGSTGVPKGVCVTQLNICSNLDVLSRIYPVSQNGGRLLQSCSQAFDVSVFEIFFSWVYGLCLCSATNDVLFEDLERSIRLFGVTHLSMTPTVAALVDPRNTPTVEFLVTAGEPLTERVATMWSKQLFQGYGPSETTNICTVKKMVLGDTIRHLGFSFENTSTVVLRIGDDSSETVPLGAVGEFCFGGDQVVAGYLGLPELTAGKFIQHPVYGRLYRSGDIGRMLADGSLMITGRIDDQIKLRGQRIELNEINVVLCASPLVAKAVTIVIRQDESEQLAAFFMPTSSPDHTFSVLDAHQDVTASLFCELQSRLPIYMVPTFLVPIANVPLTPAGKVNKALLLDTFRSLSQEQLSTFADSGKTQGAEDNTTHWTDFERQVADIVADVLKTDAKDIGRWTPLASLGLDSLSAIQVARRLGESVSKTRLAISDILRNMSVAQLAQLINQKAALVESTSDGQSTTFTLDVFSSQFLSELKSSLGERGLFSSKPALPCMPLQEAMLVSPTRGKSYVNCMLFRLASDIDGMQAAWRDICSRQDILRTCFVTTDHATYPIAQVVLDKYEAPWLELATSSTDTLDALIEQHANSLSNPVDSFQPPVSFAAIIDGETSYLSFVCHHAVYDGEAMGRLLWEVEQAALKENLSVSKAVPQFSTFLRQALDLPPSTEQFWNNHLAGHRPTLLVANKSAAPETTSGILEQLLDLPLSAIQDQVKHLGYSLLTACQAAWASTMSILLQIDDICFGNVYNGRSVPVQDVDKLVAPCFNTLPVRADLSALKSNRDLLTYFQSLNPDLLLHQFTPLRQIQRQHSNGKRIFDSLLLLQQSSRPLDKTMWTLERDDGEMDLPIVFELTPVKDDDKLEGRLHFDKQIFTPEAAPLVIELFSTLLTTLIQFSSSHIPGRKDLPRSLQDKLESLHLNVETAQRGDDAKVLDSDHVNQHVEIWTRTESTIRAVLSHLSGVPEDNIHRDTTIYRLGLDSVRAVQVASALRKQGLQVSAVDVMEHPSCVTLAAFLSPTIVPATGPTTATNGSEFFTPDTSIHTPPSSSASAASPTPQEPQTLDVAAFRASAQPILDKHGFYLDNEIEAVLPCTPLQAGLLTEFIQSKGKHYFNFITFQQKGDSNLNASVWESAWKHAASSIPMLRTGFISIDGAGDDDEDALSSLSPFAMVQISPESVFQQSRIVLVKNSQDFDLAKWKEEATSQTLNNLQLPPWQGVIVEGRDGQFVTCHLAIHHALYDAASLRTLLDSVASFVKNGDGTKSLQAPSTDLVVSDILQQVAFLTRPASSIANLWKERGAHTVVNSFPVLTPLKEAPGHGVLSRASYQSFGKLQAAVQDAGFTMHAVLQATWTRILSSYVGDASVVFGAVLSGRNTDITGRAIFPCISTLPVVAQNSSSNRTLVEQMMRANILLHRSQHVPLRQIQRWLGQPDARMFDTLLVYQSGESGASSDNYPWTVADEQAVVDYPISIEAITESVDKPVLYQITFDTSVLPVEHATTLLEQLDAIVDHIASHPDGNEDDLVALCPELYSVLPPAFQELPSDVKLLHEFVEQQAELRPAKTALQFVAAFDESAGGAPISKEWSFRELNVRGNQVASIVSEHAEPGSIVAICFDKCHEAFFAMLGILKAGCAYLALDPGAPSARKEFILQDAGAPLLLTDVTRTTTPVSEGGLSDIAEGVKIFAIDEASLEATAESTAFTSGRRPTVPSDVCYCLYTSGTTGTPKGCAITHENAVQCMLAFQELFRKHFDTDTSRWLQFASFHFDVAVLEQYWTWSVGMTLVSAPRDLILEDLAGTISRLEITHIDLTPSLGRLLDPNDVPSLCRGVFITGGEPLKQEMLDPWGPTGAVHNFYGPTEATIGVTSYPQVPQNGRASNIGRQFPNVGTLVFRPGTQTPILRGGVGELCVSGKLVGQGYLNRDELTNERFPPLVGDGAIYRKDHGERVYRTGDLVRMLHDGCFDFLGRADDQVKLRGQRLEIGEINHAIRLGLGDTVGDVATLVIRDEDNKKDFLVSFVVVDDTSGDAIGSAVLSQQVQSACRERLPGYMVPTYVVQLASIPLSPNNKADGKELKRFFNSLTPDERMRTTGAATHGATSSTTTTTTAISLSEHPTGKIVIQVLHKLGLLDPNDNNMVLHTSIFELGIDSVSVLRFARALKRAGLASATPSAILTHPNMGDLITALHDTQKKQSSAIGSVLEAQLLVDACQHRNRIRVSQALRVSSDQIEYIAPCSALQQGIISRARSDPEHRDTYFNVFHFKLGADTSIEKLKDAWTTVIANNAILRTRFVATADGFIQAALKPAVVPLPWTQLNLDDGQDVDAVLREHYTKWVDANQDEEIASPLQLLLVTHRGANTLALQIFHGLYDATSLDLVLGQVAAAYKTVVDNTSGHPTFLDALVHGPLRNHSSSRTFWGNHLKDRGAFQPVQPLVESHSAAPQYVGIERILSFAAVEHLRVSLGVTHAALVQALWVSVLQKTVYGNNSNGVSLGLVLSGRTMDDLDGSERVVGPLFNTLPFFAPASDLNTSWASLTKACHALSIATLPFQQTPLRDIQKWCSAGQPLFDVLFSFQLGDDTTADGTSTDGLWTQSEPDVHADYPLALEAVLTSTSSSPTLRLFLVAKAGIADTASLNRVLDEFESALKAISKDPSSSISTCCASVVANNNDSPAPVTTGGTPTTSSHKEDTAPFVWSETASTLRQTIASLAGAPEDAINETTTLLELGLDSVDTIKLSARLRAAGVRLTNSQLVRGQAIVAFLAIIDAASTSGDDKSMAPAAEDSMANIAATSEALREYFAKNGRDLSNISHLLPPTPLQEAMVADMIQSNFALYFNNDILEIAPGVDVARLKAAWESVIAKHAILRTVFFSIDSPDFDIAYCQAVKKSIKCVGECSVANKDELPSVADFVRKLAIEGEGESGLFQLMFVHSTDTDRWYLILSIAHALYDGWSLDLLRRAVDTAYQNPDTITASAASEDPAYIGQLSRILQSSGSQADIFWKSFLDGAQPTYVPRQNTSSSFVQQDKTVIRLESTSSVSVADLQAFSRQQAASVQVIGQACWAAVLASLTGSLDLLFGVVLSGRDADEDEAAIFPTMNTVPLRVVLHGTTSELLQYMQTNIGNIGEHQYYPLRKAQRAVSRADSSDSSESGIFNTLFILQKRMHQHKKGGESSAIMTSIGGASDVEYPICVEMELVNNVDGKDTVVWRTACDQAYVSRHGATRLLHQLDVALRFMVQSAKPSTANLLTFDNDGVSICGLPPFTPKLSKEARKKSSPHESTAETAPENSGDWTDDELAIRSVLSTVSGIPESAIQRTGQTLYHLGLDSISTIKVSTLLKKTKGMALGVRALLAASSVQDMAAMATSKKQETQAQSNDPQQTSSIVSPAQIEESLRTAGISSSDVETVLPASAMQVHMVSVWQNTNGDVFFPAFRYRLKSADPSTALSLSNVHAAWTQLVAEHSILRTVFIATGAGAAVPLLQAAIRTETPPVLDESKTAHVWPALGDDSTLPSFATLSVLPESTDACFLLTLRIHHALYDAVSLDNILSRFKHLLSSPATETSKPAPATWEQSLSRQLSTATTESNKKFWSGYFAGANLTPTAATEEKSGRASCYRTAALNNVARLKEMAAQLGVGLQSLVFAVYAKTLSVKDSKEDVVFGVYLANRDDSTDDLATYPTLCLVPLLVRSPTQRSLADLAAQIQSDLHVLVVPPSPNAAAPLTASLWEIEQWTGITFDSFVNFLLPDDGAADKESSTSLEIVDGLEKEAAPSPSKYPTLATNRVREAYKDAVDIEMAVRDNHLDIGVFGSTSRLGDDEGAAKIVEDVVKALQEEITAKE</sequence>
<keyword evidence="3" id="KW-0436">Ligase</keyword>
<evidence type="ECO:0000256" key="2">
    <source>
        <dbReference type="ARBA" id="ARBA00022553"/>
    </source>
</evidence>
<dbReference type="Gene3D" id="3.30.559.30">
    <property type="entry name" value="Nonribosomal peptide synthetase, condensation domain"/>
    <property type="match status" value="6"/>
</dbReference>
<dbReference type="InterPro" id="IPR010071">
    <property type="entry name" value="AA_adenyl_dom"/>
</dbReference>
<dbReference type="EMBL" id="JAWCUI010000027">
    <property type="protein sequence ID" value="KAL1895429.1"/>
    <property type="molecule type" value="Genomic_DNA"/>
</dbReference>
<evidence type="ECO:0000313" key="7">
    <source>
        <dbReference type="Proteomes" id="UP001583186"/>
    </source>
</evidence>
<dbReference type="PROSITE" id="PS00012">
    <property type="entry name" value="PHOSPHOPANTETHEINE"/>
    <property type="match status" value="4"/>
</dbReference>
<dbReference type="PANTHER" id="PTHR45527:SF1">
    <property type="entry name" value="FATTY ACID SYNTHASE"/>
    <property type="match status" value="1"/>
</dbReference>
<feature type="region of interest" description="Disordered" evidence="4">
    <location>
        <begin position="2335"/>
        <end position="2368"/>
    </location>
</feature>
<reference evidence="6 7" key="1">
    <citation type="journal article" date="2024" name="IMA Fungus">
        <title>IMA Genome - F19 : A genome assembly and annotation guide to empower mycologists, including annotated draft genome sequences of Ceratocystis pirilliformis, Diaporthe australafricana, Fusarium ophioides, Paecilomyces lecythidis, and Sporothrix stenoceras.</title>
        <authorList>
            <person name="Aylward J."/>
            <person name="Wilson A.M."/>
            <person name="Visagie C.M."/>
            <person name="Spraker J."/>
            <person name="Barnes I."/>
            <person name="Buitendag C."/>
            <person name="Ceriani C."/>
            <person name="Del Mar Angel L."/>
            <person name="du Plessis D."/>
            <person name="Fuchs T."/>
            <person name="Gasser K."/>
            <person name="Kramer D."/>
            <person name="Li W."/>
            <person name="Munsamy K."/>
            <person name="Piso A."/>
            <person name="Price J.L."/>
            <person name="Sonnekus B."/>
            <person name="Thomas C."/>
            <person name="van der Nest A."/>
            <person name="van Dijk A."/>
            <person name="van Heerden A."/>
            <person name="van Vuuren N."/>
            <person name="Yilmaz N."/>
            <person name="Duong T.A."/>
            <person name="van der Merwe N.A."/>
            <person name="Wingfield M.J."/>
            <person name="Wingfield B.D."/>
        </authorList>
    </citation>
    <scope>NUCLEOTIDE SEQUENCE [LARGE SCALE GENOMIC DNA]</scope>
    <source>
        <strain evidence="6 7">CMW 5346</strain>
    </source>
</reference>
<dbReference type="InterPro" id="IPR023213">
    <property type="entry name" value="CAT-like_dom_sf"/>
</dbReference>
<dbReference type="CDD" id="cd05918">
    <property type="entry name" value="A_NRPS_SidN3_like"/>
    <property type="match status" value="2"/>
</dbReference>
<feature type="domain" description="Carrier" evidence="5">
    <location>
        <begin position="2255"/>
        <end position="2328"/>
    </location>
</feature>